<evidence type="ECO:0000313" key="7">
    <source>
        <dbReference type="Proteomes" id="UP000091820"/>
    </source>
</evidence>
<accession>A0A1A9WXY8</accession>
<keyword evidence="3 5" id="KW-1133">Transmembrane helix</keyword>
<dbReference type="PANTHER" id="PTHR23291:SF47">
    <property type="entry name" value="TRANSMEMBRANE BAX INHIBITOR MOTIF CONTAINING 7"/>
    <property type="match status" value="1"/>
</dbReference>
<dbReference type="CDD" id="cd10428">
    <property type="entry name" value="LFG_like"/>
    <property type="match status" value="1"/>
</dbReference>
<dbReference type="STRING" id="37001.A0A1A9WXY8"/>
<dbReference type="Pfam" id="PF01027">
    <property type="entry name" value="Bax1-I"/>
    <property type="match status" value="1"/>
</dbReference>
<dbReference type="EnsemblMetazoa" id="GBRI036803-RA">
    <property type="protein sequence ID" value="GBRI036803-PA"/>
    <property type="gene ID" value="GBRI036803"/>
</dbReference>
<keyword evidence="7" id="KW-1185">Reference proteome</keyword>
<dbReference type="VEuPathDB" id="VectorBase:GBRI036803"/>
<organism evidence="6 7">
    <name type="scientific">Glossina brevipalpis</name>
    <dbReference type="NCBI Taxonomy" id="37001"/>
    <lineage>
        <taxon>Eukaryota</taxon>
        <taxon>Metazoa</taxon>
        <taxon>Ecdysozoa</taxon>
        <taxon>Arthropoda</taxon>
        <taxon>Hexapoda</taxon>
        <taxon>Insecta</taxon>
        <taxon>Pterygota</taxon>
        <taxon>Neoptera</taxon>
        <taxon>Endopterygota</taxon>
        <taxon>Diptera</taxon>
        <taxon>Brachycera</taxon>
        <taxon>Muscomorpha</taxon>
        <taxon>Hippoboscoidea</taxon>
        <taxon>Glossinidae</taxon>
        <taxon>Glossina</taxon>
    </lineage>
</organism>
<dbReference type="PANTHER" id="PTHR23291">
    <property type="entry name" value="BAX INHIBITOR-RELATED"/>
    <property type="match status" value="1"/>
</dbReference>
<evidence type="ECO:0000256" key="1">
    <source>
        <dbReference type="ARBA" id="ARBA00004141"/>
    </source>
</evidence>
<proteinExistence type="inferred from homology"/>
<dbReference type="GO" id="GO:0016020">
    <property type="term" value="C:membrane"/>
    <property type="evidence" value="ECO:0007669"/>
    <property type="project" value="UniProtKB-SubCell"/>
</dbReference>
<feature type="transmembrane region" description="Helical" evidence="5">
    <location>
        <begin position="204"/>
        <end position="220"/>
    </location>
</feature>
<evidence type="ECO:0000256" key="5">
    <source>
        <dbReference type="RuleBase" id="RU004379"/>
    </source>
</evidence>
<dbReference type="AlphaFoldDB" id="A0A1A9WXY8"/>
<feature type="transmembrane region" description="Helical" evidence="5">
    <location>
        <begin position="90"/>
        <end position="111"/>
    </location>
</feature>
<reference evidence="6" key="2">
    <citation type="submission" date="2020-05" db="UniProtKB">
        <authorList>
            <consortium name="EnsemblMetazoa"/>
        </authorList>
    </citation>
    <scope>IDENTIFICATION</scope>
    <source>
        <strain evidence="6">IAEA</strain>
    </source>
</reference>
<evidence type="ECO:0000256" key="4">
    <source>
        <dbReference type="ARBA" id="ARBA00023136"/>
    </source>
</evidence>
<feature type="transmembrane region" description="Helical" evidence="5">
    <location>
        <begin position="153"/>
        <end position="173"/>
    </location>
</feature>
<feature type="transmembrane region" description="Helical" evidence="5">
    <location>
        <begin position="123"/>
        <end position="141"/>
    </location>
</feature>
<comment type="subcellular location">
    <subcellularLocation>
        <location evidence="1">Membrane</location>
        <topology evidence="1">Multi-pass membrane protein</topology>
    </subcellularLocation>
</comment>
<comment type="similarity">
    <text evidence="5">Belongs to the BI1 family.</text>
</comment>
<evidence type="ECO:0000313" key="6">
    <source>
        <dbReference type="EnsemblMetazoa" id="GBRI036803-PA"/>
    </source>
</evidence>
<keyword evidence="4 5" id="KW-0472">Membrane</keyword>
<sequence length="314" mass="35857">MVQNLDKRYGNKRNKVKKARTIHRNHPLRISPSISSHWFEMDKRSSFPLDPPKGNVKHYTQPDDHLMVESQLPRLLFDEQTVRQKFVRKVYMILMAQLCVTLAFLSLFVFNETVNQFAFDNPSLFWIAFIILFITMLMMLCFDDARRKMPMNFIFLGMFTLAESFMLGTIASQFAPEEIFASVTITVILCLALSLYAIQTKVDYTVMGVLLIFAIIVLIFPGHAMIMIYSCFGALLFSIYLIYDTQLMMGGKHKYSLNPEDGVKSIFICIANKVNAKTTAPVMPNEAKTSSGAYKLAITPIKKPLQNVNSSRQI</sequence>
<reference evidence="7" key="1">
    <citation type="submission" date="2014-03" db="EMBL/GenBank/DDBJ databases">
        <authorList>
            <person name="Aksoy S."/>
            <person name="Warren W."/>
            <person name="Wilson R.K."/>
        </authorList>
    </citation>
    <scope>NUCLEOTIDE SEQUENCE [LARGE SCALE GENOMIC DNA]</scope>
    <source>
        <strain evidence="7">IAEA</strain>
    </source>
</reference>
<evidence type="ECO:0000256" key="3">
    <source>
        <dbReference type="ARBA" id="ARBA00022989"/>
    </source>
</evidence>
<protein>
    <submittedName>
        <fullName evidence="6">Uncharacterized protein</fullName>
    </submittedName>
</protein>
<feature type="transmembrane region" description="Helical" evidence="5">
    <location>
        <begin position="179"/>
        <end position="197"/>
    </location>
</feature>
<keyword evidence="2 5" id="KW-0812">Transmembrane</keyword>
<dbReference type="InterPro" id="IPR006214">
    <property type="entry name" value="Bax_inhibitor_1-related"/>
</dbReference>
<evidence type="ECO:0000256" key="2">
    <source>
        <dbReference type="ARBA" id="ARBA00022692"/>
    </source>
</evidence>
<name>A0A1A9WXY8_9MUSC</name>
<dbReference type="Proteomes" id="UP000091820">
    <property type="component" value="Unassembled WGS sequence"/>
</dbReference>
<feature type="transmembrane region" description="Helical" evidence="5">
    <location>
        <begin position="226"/>
        <end position="243"/>
    </location>
</feature>